<organism evidence="1 2">
    <name type="scientific">Bathycoccus prasinos</name>
    <dbReference type="NCBI Taxonomy" id="41875"/>
    <lineage>
        <taxon>Eukaryota</taxon>
        <taxon>Viridiplantae</taxon>
        <taxon>Chlorophyta</taxon>
        <taxon>Mamiellophyceae</taxon>
        <taxon>Mamiellales</taxon>
        <taxon>Bathycoccaceae</taxon>
        <taxon>Bathycoccus</taxon>
    </lineage>
</organism>
<dbReference type="AlphaFoldDB" id="K8EC03"/>
<dbReference type="eggNOG" id="ENOG502RXUG">
    <property type="taxonomic scope" value="Eukaryota"/>
</dbReference>
<proteinExistence type="predicted"/>
<reference evidence="1 2" key="1">
    <citation type="submission" date="2011-10" db="EMBL/GenBank/DDBJ databases">
        <authorList>
            <person name="Genoscope - CEA"/>
        </authorList>
    </citation>
    <scope>NUCLEOTIDE SEQUENCE [LARGE SCALE GENOMIC DNA]</scope>
    <source>
        <strain evidence="1 2">RCC 1105</strain>
    </source>
</reference>
<evidence type="ECO:0000313" key="1">
    <source>
        <dbReference type="EMBL" id="CCO15497.1"/>
    </source>
</evidence>
<dbReference type="STRING" id="41875.K8EC03"/>
<dbReference type="SUPFAM" id="SSF103511">
    <property type="entry name" value="Chlorophyll a-b binding protein"/>
    <property type="match status" value="1"/>
</dbReference>
<gene>
    <name evidence="1" type="ORF">Bathy03g01850</name>
</gene>
<evidence type="ECO:0008006" key="3">
    <source>
        <dbReference type="Google" id="ProtNLM"/>
    </source>
</evidence>
<accession>K8EC03</accession>
<name>K8EC03_9CHLO</name>
<protein>
    <recommendedName>
        <fullName evidence="3">High light inducible protein</fullName>
    </recommendedName>
</protein>
<dbReference type="RefSeq" id="XP_007514060.1">
    <property type="nucleotide sequence ID" value="XM_007513998.1"/>
</dbReference>
<dbReference type="KEGG" id="bpg:Bathy03g01850"/>
<dbReference type="GeneID" id="19016723"/>
<dbReference type="OrthoDB" id="2019915at2759"/>
<dbReference type="Proteomes" id="UP000198341">
    <property type="component" value="Chromosome 3"/>
</dbReference>
<keyword evidence="2" id="KW-1185">Reference proteome</keyword>
<sequence>MTTTQQKDNTTIEYQRTKAKEMVKYFKEQQYQQLVEDSTVFGFTKKNEINNGRWTMFGLLVGMMTEYATGVDFIDQIKLLVNVLGIADLD</sequence>
<dbReference type="EMBL" id="FO082276">
    <property type="protein sequence ID" value="CCO15497.1"/>
    <property type="molecule type" value="Genomic_DNA"/>
</dbReference>
<dbReference type="Gene3D" id="1.10.3460.10">
    <property type="entry name" value="Chlorophyll a/b binding protein domain"/>
    <property type="match status" value="1"/>
</dbReference>
<evidence type="ECO:0000313" key="2">
    <source>
        <dbReference type="Proteomes" id="UP000198341"/>
    </source>
</evidence>